<reference evidence="3" key="1">
    <citation type="submission" date="2016-09" db="EMBL/GenBank/DDBJ databases">
        <title>Streptomyces puniciscabiei strain:TW1S1 Genome sequencing and assembly.</title>
        <authorList>
            <person name="Kim M.-K."/>
            <person name="Kim S.B."/>
        </authorList>
    </citation>
    <scope>NUCLEOTIDE SEQUENCE [LARGE SCALE GENOMIC DNA]</scope>
    <source>
        <strain evidence="3">TW1S1</strain>
    </source>
</reference>
<dbReference type="KEGG" id="spun:BFF78_09850"/>
<dbReference type="GO" id="GO:0003677">
    <property type="term" value="F:DNA binding"/>
    <property type="evidence" value="ECO:0007669"/>
    <property type="project" value="InterPro"/>
</dbReference>
<dbReference type="InterPro" id="IPR000792">
    <property type="entry name" value="Tscrpt_reg_LuxR_C"/>
</dbReference>
<dbReference type="SUPFAM" id="SSF46894">
    <property type="entry name" value="C-terminal effector domain of the bipartite response regulators"/>
    <property type="match status" value="1"/>
</dbReference>
<evidence type="ECO:0000259" key="1">
    <source>
        <dbReference type="SMART" id="SM00421"/>
    </source>
</evidence>
<evidence type="ECO:0000313" key="2">
    <source>
        <dbReference type="EMBL" id="AOR31299.1"/>
    </source>
</evidence>
<evidence type="ECO:0000313" key="3">
    <source>
        <dbReference type="Proteomes" id="UP000094960"/>
    </source>
</evidence>
<dbReference type="EMBL" id="CP017248">
    <property type="protein sequence ID" value="AOR31299.1"/>
    <property type="molecule type" value="Genomic_DNA"/>
</dbReference>
<dbReference type="Gene3D" id="1.10.10.10">
    <property type="entry name" value="Winged helix-like DNA-binding domain superfamily/Winged helix DNA-binding domain"/>
    <property type="match status" value="1"/>
</dbReference>
<gene>
    <name evidence="2" type="ORF">BFF78_09850</name>
</gene>
<dbReference type="SMART" id="SM00421">
    <property type="entry name" value="HTH_LUXR"/>
    <property type="match status" value="1"/>
</dbReference>
<sequence length="278" mass="30203">MRARSAGQRGNGEYEVSDRAEDDLEQALLQVQSLIESTVAIHRDRSVQEQRITVIEGGYHAVLRRARDLIRGATRSIDIVHARMSDAKDEPGRGEGAERQLIYGAADTVTVRLLSSPALVDEDFVREQLGKDRPVAIRIARVPPLQALMVDGTAALVVAESAVGRRASMIRAPELLHTLATLFENVWRDAVPAGERIVFGNRDRGALARQILAALWAGVTDEVAARDLAVSVRTYRRHVAEIMALLGANSRFQAGVRAAELGLLPPAAPPGDRPGPRP</sequence>
<keyword evidence="3" id="KW-1185">Reference proteome</keyword>
<name>A0A1D7Y7G9_9ACTN</name>
<dbReference type="InterPro" id="IPR016032">
    <property type="entry name" value="Sig_transdc_resp-reg_C-effctor"/>
</dbReference>
<protein>
    <submittedName>
        <fullName evidence="2">LuxR family transcriptional regulator</fullName>
    </submittedName>
</protein>
<dbReference type="GO" id="GO:0006355">
    <property type="term" value="P:regulation of DNA-templated transcription"/>
    <property type="evidence" value="ECO:0007669"/>
    <property type="project" value="InterPro"/>
</dbReference>
<dbReference type="Proteomes" id="UP000094960">
    <property type="component" value="Chromosome"/>
</dbReference>
<organism evidence="2 3">
    <name type="scientific">Streptomyces fodineus</name>
    <dbReference type="NCBI Taxonomy" id="1904616"/>
    <lineage>
        <taxon>Bacteria</taxon>
        <taxon>Bacillati</taxon>
        <taxon>Actinomycetota</taxon>
        <taxon>Actinomycetes</taxon>
        <taxon>Kitasatosporales</taxon>
        <taxon>Streptomycetaceae</taxon>
        <taxon>Streptomyces</taxon>
    </lineage>
</organism>
<dbReference type="InterPro" id="IPR036388">
    <property type="entry name" value="WH-like_DNA-bd_sf"/>
</dbReference>
<accession>A0A1D7Y7G9</accession>
<dbReference type="AlphaFoldDB" id="A0A1D7Y7G9"/>
<proteinExistence type="predicted"/>
<feature type="domain" description="HTH luxR-type" evidence="1">
    <location>
        <begin position="204"/>
        <end position="258"/>
    </location>
</feature>